<sequence>MPGWGCWGFWLASSSIHEHKLPHSLCSLSAGVWAQWKLVESGGGLQAAGNSVHLSCQGSGFNFRSYHVLWYRQAPFGRIEWVSFINAFGNTKDYGKAVEGRANVSRDNSQSKAYLSLHALLSQDSARYFSAVHTGTGNSAAL</sequence>
<dbReference type="PROSITE" id="PS50835">
    <property type="entry name" value="IG_LIKE"/>
    <property type="match status" value="1"/>
</dbReference>
<evidence type="ECO:0000259" key="4">
    <source>
        <dbReference type="PROSITE" id="PS50835"/>
    </source>
</evidence>
<dbReference type="GeneTree" id="ENSGT00940000163533"/>
<keyword evidence="1" id="KW-0391">Immunity</keyword>
<reference evidence="5" key="2">
    <citation type="submission" date="2025-08" db="UniProtKB">
        <authorList>
            <consortium name="Ensembl"/>
        </authorList>
    </citation>
    <scope>IDENTIFICATION</scope>
</reference>
<evidence type="ECO:0000313" key="6">
    <source>
        <dbReference type="Proteomes" id="UP000016666"/>
    </source>
</evidence>
<feature type="domain" description="Ig-like" evidence="4">
    <location>
        <begin position="49"/>
        <end position="142"/>
    </location>
</feature>
<dbReference type="GO" id="GO:0005576">
    <property type="term" value="C:extracellular region"/>
    <property type="evidence" value="ECO:0007669"/>
    <property type="project" value="UniProtKB-ARBA"/>
</dbReference>
<dbReference type="GO" id="GO:0019814">
    <property type="term" value="C:immunoglobulin complex"/>
    <property type="evidence" value="ECO:0007669"/>
    <property type="project" value="UniProtKB-KW"/>
</dbReference>
<dbReference type="STRING" id="8840.ENSAPLP00000027795"/>
<keyword evidence="6" id="KW-1185">Reference proteome</keyword>
<dbReference type="PANTHER" id="PTHR23266">
    <property type="entry name" value="IMMUNOGLOBULIN HEAVY CHAIN"/>
    <property type="match status" value="1"/>
</dbReference>
<reference evidence="6" key="1">
    <citation type="submission" date="2017-10" db="EMBL/GenBank/DDBJ databases">
        <title>A new Pekin duck reference genome.</title>
        <authorList>
            <person name="Hou Z.-C."/>
            <person name="Zhou Z.-K."/>
            <person name="Zhu F."/>
            <person name="Hou S.-S."/>
        </authorList>
    </citation>
    <scope>NUCLEOTIDE SEQUENCE [LARGE SCALE GENOMIC DNA]</scope>
</reference>
<dbReference type="InterPro" id="IPR036179">
    <property type="entry name" value="Ig-like_dom_sf"/>
</dbReference>
<name>A0A493TQC4_ANAPP</name>
<dbReference type="SMART" id="SM00406">
    <property type="entry name" value="IGv"/>
    <property type="match status" value="1"/>
</dbReference>
<evidence type="ECO:0000256" key="3">
    <source>
        <dbReference type="ARBA" id="ARBA00043265"/>
    </source>
</evidence>
<protein>
    <recommendedName>
        <fullName evidence="4">Ig-like domain-containing protein</fullName>
    </recommendedName>
</protein>
<dbReference type="GO" id="GO:0002250">
    <property type="term" value="P:adaptive immune response"/>
    <property type="evidence" value="ECO:0007669"/>
    <property type="project" value="UniProtKB-KW"/>
</dbReference>
<dbReference type="Proteomes" id="UP000016666">
    <property type="component" value="Unassembled WGS sequence"/>
</dbReference>
<dbReference type="SUPFAM" id="SSF48726">
    <property type="entry name" value="Immunoglobulin"/>
    <property type="match status" value="1"/>
</dbReference>
<accession>A0A493TQC4</accession>
<dbReference type="AlphaFoldDB" id="A0A493TQC4"/>
<keyword evidence="3" id="KW-1280">Immunoglobulin</keyword>
<reference evidence="5" key="3">
    <citation type="submission" date="2025-09" db="UniProtKB">
        <authorList>
            <consortium name="Ensembl"/>
        </authorList>
    </citation>
    <scope>IDENTIFICATION</scope>
</reference>
<dbReference type="InterPro" id="IPR013783">
    <property type="entry name" value="Ig-like_fold"/>
</dbReference>
<dbReference type="InterPro" id="IPR050199">
    <property type="entry name" value="IgHV"/>
</dbReference>
<proteinExistence type="predicted"/>
<dbReference type="InterPro" id="IPR013106">
    <property type="entry name" value="Ig_V-set"/>
</dbReference>
<dbReference type="Gene3D" id="2.60.40.10">
    <property type="entry name" value="Immunoglobulins"/>
    <property type="match status" value="1"/>
</dbReference>
<dbReference type="Ensembl" id="ENSAPLT00000039711.1">
    <property type="protein sequence ID" value="ENSAPLP00000027795.1"/>
    <property type="gene ID" value="ENSAPLG00000019969.1"/>
</dbReference>
<dbReference type="InterPro" id="IPR007110">
    <property type="entry name" value="Ig-like_dom"/>
</dbReference>
<evidence type="ECO:0000313" key="5">
    <source>
        <dbReference type="Ensembl" id="ENSAPLP00000027795.1"/>
    </source>
</evidence>
<evidence type="ECO:0000256" key="1">
    <source>
        <dbReference type="ARBA" id="ARBA00022859"/>
    </source>
</evidence>
<keyword evidence="2" id="KW-1064">Adaptive immunity</keyword>
<organism evidence="5 6">
    <name type="scientific">Anas platyrhynchos platyrhynchos</name>
    <name type="common">Northern mallard</name>
    <dbReference type="NCBI Taxonomy" id="8840"/>
    <lineage>
        <taxon>Eukaryota</taxon>
        <taxon>Metazoa</taxon>
        <taxon>Chordata</taxon>
        <taxon>Craniata</taxon>
        <taxon>Vertebrata</taxon>
        <taxon>Euteleostomi</taxon>
        <taxon>Archelosauria</taxon>
        <taxon>Archosauria</taxon>
        <taxon>Dinosauria</taxon>
        <taxon>Saurischia</taxon>
        <taxon>Theropoda</taxon>
        <taxon>Coelurosauria</taxon>
        <taxon>Aves</taxon>
        <taxon>Neognathae</taxon>
        <taxon>Galloanserae</taxon>
        <taxon>Anseriformes</taxon>
        <taxon>Anatidae</taxon>
        <taxon>Anatinae</taxon>
        <taxon>Anas</taxon>
    </lineage>
</organism>
<dbReference type="OMA" id="IPRRQEM"/>
<evidence type="ECO:0000256" key="2">
    <source>
        <dbReference type="ARBA" id="ARBA00023130"/>
    </source>
</evidence>